<dbReference type="OrthoDB" id="4184555at2759"/>
<evidence type="ECO:0000313" key="2">
    <source>
        <dbReference type="Proteomes" id="UP000242791"/>
    </source>
</evidence>
<dbReference type="VEuPathDB" id="FungiDB:ACJ73_01395"/>
<dbReference type="STRING" id="1658174.A0A1J9R4B5"/>
<reference evidence="1 2" key="1">
    <citation type="submission" date="2015-08" db="EMBL/GenBank/DDBJ databases">
        <title>Emmonsia species relationships and genome sequence.</title>
        <authorList>
            <person name="Cuomo C.A."/>
            <person name="Schwartz I.S."/>
            <person name="Kenyon C."/>
            <person name="De Hoog G.S."/>
            <person name="Govender N.P."/>
            <person name="Botha A."/>
            <person name="Moreno L."/>
            <person name="De Vries M."/>
            <person name="Munoz J.F."/>
            <person name="Stielow J.B."/>
        </authorList>
    </citation>
    <scope>NUCLEOTIDE SEQUENCE [LARGE SCALE GENOMIC DNA]</scope>
    <source>
        <strain evidence="1 2">EI222</strain>
    </source>
</reference>
<evidence type="ECO:0000313" key="1">
    <source>
        <dbReference type="EMBL" id="OJD27211.1"/>
    </source>
</evidence>
<dbReference type="AlphaFoldDB" id="A0A1J9R4B5"/>
<sequence>MDGQSRFDGATSYEIRDHFVSWVVDVPKRVQTAKLEKFDLAIIQRNEGPDELNSCAETLCLSSGLFGARYGFCLFVDDICLESLDHMSSPVVKILEETLVIWIQRREGTLYNQDLRMAARQSIMRMWDGC</sequence>
<gene>
    <name evidence="1" type="ORF">ACJ73_01395</name>
</gene>
<name>A0A1J9R4B5_9EURO</name>
<dbReference type="Proteomes" id="UP000242791">
    <property type="component" value="Unassembled WGS sequence"/>
</dbReference>
<proteinExistence type="predicted"/>
<accession>A0A1J9R4B5</accession>
<organism evidence="1 2">
    <name type="scientific">Blastomyces percursus</name>
    <dbReference type="NCBI Taxonomy" id="1658174"/>
    <lineage>
        <taxon>Eukaryota</taxon>
        <taxon>Fungi</taxon>
        <taxon>Dikarya</taxon>
        <taxon>Ascomycota</taxon>
        <taxon>Pezizomycotina</taxon>
        <taxon>Eurotiomycetes</taxon>
        <taxon>Eurotiomycetidae</taxon>
        <taxon>Onygenales</taxon>
        <taxon>Ajellomycetaceae</taxon>
        <taxon>Blastomyces</taxon>
    </lineage>
</organism>
<protein>
    <submittedName>
        <fullName evidence="1">Uncharacterized protein</fullName>
    </submittedName>
</protein>
<dbReference type="EMBL" id="LGTZ01000126">
    <property type="protein sequence ID" value="OJD27211.1"/>
    <property type="molecule type" value="Genomic_DNA"/>
</dbReference>
<comment type="caution">
    <text evidence="1">The sequence shown here is derived from an EMBL/GenBank/DDBJ whole genome shotgun (WGS) entry which is preliminary data.</text>
</comment>
<keyword evidence="2" id="KW-1185">Reference proteome</keyword>